<evidence type="ECO:0000256" key="4">
    <source>
        <dbReference type="ARBA" id="ARBA00022490"/>
    </source>
</evidence>
<comment type="cofactor">
    <cofactor evidence="12">
        <name>[4Fe-4S] cluster</name>
        <dbReference type="ChEBI" id="CHEBI:49883"/>
    </cofactor>
    <text evidence="12">Binds 1 [4Fe-4S] cluster per subunit. Following nitrosylation of the [4Fe-4S] cluster binds 1 [4Fe-8(NO)] cluster per subunit.</text>
</comment>
<dbReference type="Pfam" id="PF02467">
    <property type="entry name" value="Whib"/>
    <property type="match status" value="1"/>
</dbReference>
<dbReference type="PANTHER" id="PTHR38839">
    <property type="entry name" value="TRANSCRIPTIONAL REGULATOR WHID-RELATED"/>
    <property type="match status" value="1"/>
</dbReference>
<dbReference type="Proteomes" id="UP001501480">
    <property type="component" value="Unassembled WGS sequence"/>
</dbReference>
<comment type="PTM">
    <text evidence="12">The Fe-S cluster can be nitrosylated by nitric oxide (NO).</text>
</comment>
<dbReference type="RefSeq" id="WP_344330098.1">
    <property type="nucleotide sequence ID" value="NZ_BAAAPY010000015.1"/>
</dbReference>
<gene>
    <name evidence="12" type="primary">whiB</name>
    <name evidence="14" type="ORF">GCM10009821_28650</name>
</gene>
<keyword evidence="8 12" id="KW-0805">Transcription regulation</keyword>
<feature type="binding site" evidence="12">
    <location>
        <position position="62"/>
    </location>
    <ligand>
        <name>[4Fe-4S] cluster</name>
        <dbReference type="ChEBI" id="CHEBI:49883"/>
    </ligand>
</feature>
<evidence type="ECO:0000256" key="2">
    <source>
        <dbReference type="ARBA" id="ARBA00006597"/>
    </source>
</evidence>
<dbReference type="InterPro" id="IPR003482">
    <property type="entry name" value="Whib"/>
</dbReference>
<feature type="domain" description="4Fe-4S Wbl-type" evidence="13">
    <location>
        <begin position="22"/>
        <end position="86"/>
    </location>
</feature>
<evidence type="ECO:0000259" key="13">
    <source>
        <dbReference type="PROSITE" id="PS51674"/>
    </source>
</evidence>
<comment type="similarity">
    <text evidence="2 12">Belongs to the WhiB family.</text>
</comment>
<keyword evidence="3 12" id="KW-0004">4Fe-4S</keyword>
<evidence type="ECO:0000256" key="10">
    <source>
        <dbReference type="ARBA" id="ARBA00023157"/>
    </source>
</evidence>
<keyword evidence="9 12" id="KW-0238">DNA-binding</keyword>
<dbReference type="PANTHER" id="PTHR38839:SF5">
    <property type="entry name" value="TRANSCRIPTIONAL REGULATOR WHID"/>
    <property type="match status" value="1"/>
</dbReference>
<comment type="PTM">
    <text evidence="12">Upon Fe-S cluster removal intramolecular disulfide bonds are formed.</text>
</comment>
<comment type="function">
    <text evidence="12">Acts as a transcriptional regulator. Probably redox-responsive. The apo- but not holo-form probably binds DNA.</text>
</comment>
<keyword evidence="7 12" id="KW-0411">Iron-sulfur</keyword>
<feature type="binding site" evidence="12">
    <location>
        <position position="23"/>
    </location>
    <ligand>
        <name>[4Fe-4S] cluster</name>
        <dbReference type="ChEBI" id="CHEBI:49883"/>
    </ligand>
</feature>
<evidence type="ECO:0000256" key="7">
    <source>
        <dbReference type="ARBA" id="ARBA00023014"/>
    </source>
</evidence>
<accession>A0ABN2W893</accession>
<evidence type="ECO:0000256" key="9">
    <source>
        <dbReference type="ARBA" id="ARBA00023125"/>
    </source>
</evidence>
<feature type="binding site" evidence="12">
    <location>
        <position position="53"/>
    </location>
    <ligand>
        <name>[4Fe-4S] cluster</name>
        <dbReference type="ChEBI" id="CHEBI:49883"/>
    </ligand>
</feature>
<reference evidence="14 15" key="1">
    <citation type="journal article" date="2019" name="Int. J. Syst. Evol. Microbiol.">
        <title>The Global Catalogue of Microorganisms (GCM) 10K type strain sequencing project: providing services to taxonomists for standard genome sequencing and annotation.</title>
        <authorList>
            <consortium name="The Broad Institute Genomics Platform"/>
            <consortium name="The Broad Institute Genome Sequencing Center for Infectious Disease"/>
            <person name="Wu L."/>
            <person name="Ma J."/>
        </authorList>
    </citation>
    <scope>NUCLEOTIDE SEQUENCE [LARGE SCALE GENOMIC DNA]</scope>
    <source>
        <strain evidence="14 15">JCM 15749</strain>
    </source>
</reference>
<dbReference type="HAMAP" id="MF_01479">
    <property type="entry name" value="WhiB"/>
    <property type="match status" value="1"/>
</dbReference>
<protein>
    <recommendedName>
        <fullName evidence="12">Transcriptional regulator WhiB</fullName>
    </recommendedName>
</protein>
<keyword evidence="5 12" id="KW-0479">Metal-binding</keyword>
<keyword evidence="11 12" id="KW-0804">Transcription</keyword>
<dbReference type="InterPro" id="IPR034768">
    <property type="entry name" value="4FE4S_WBL"/>
</dbReference>
<feature type="binding site" evidence="12">
    <location>
        <position position="56"/>
    </location>
    <ligand>
        <name>[4Fe-4S] cluster</name>
        <dbReference type="ChEBI" id="CHEBI:49883"/>
    </ligand>
</feature>
<evidence type="ECO:0000256" key="6">
    <source>
        <dbReference type="ARBA" id="ARBA00023004"/>
    </source>
</evidence>
<evidence type="ECO:0000256" key="8">
    <source>
        <dbReference type="ARBA" id="ARBA00023015"/>
    </source>
</evidence>
<comment type="caution">
    <text evidence="14">The sequence shown here is derived from an EMBL/GenBank/DDBJ whole genome shotgun (WGS) entry which is preliminary data.</text>
</comment>
<keyword evidence="15" id="KW-1185">Reference proteome</keyword>
<evidence type="ECO:0000256" key="5">
    <source>
        <dbReference type="ARBA" id="ARBA00022723"/>
    </source>
</evidence>
<proteinExistence type="inferred from homology"/>
<keyword evidence="6 12" id="KW-0408">Iron</keyword>
<evidence type="ECO:0000313" key="15">
    <source>
        <dbReference type="Proteomes" id="UP001501480"/>
    </source>
</evidence>
<organism evidence="14 15">
    <name type="scientific">Aeromicrobium halocynthiae</name>
    <dbReference type="NCBI Taxonomy" id="560557"/>
    <lineage>
        <taxon>Bacteria</taxon>
        <taxon>Bacillati</taxon>
        <taxon>Actinomycetota</taxon>
        <taxon>Actinomycetes</taxon>
        <taxon>Propionibacteriales</taxon>
        <taxon>Nocardioidaceae</taxon>
        <taxon>Aeromicrobium</taxon>
    </lineage>
</organism>
<keyword evidence="4 12" id="KW-0963">Cytoplasm</keyword>
<name>A0ABN2W893_9ACTN</name>
<evidence type="ECO:0000313" key="14">
    <source>
        <dbReference type="EMBL" id="GAA2085322.1"/>
    </source>
</evidence>
<keyword evidence="10 12" id="KW-1015">Disulfide bond</keyword>
<dbReference type="EMBL" id="BAAAPY010000015">
    <property type="protein sequence ID" value="GAA2085322.1"/>
    <property type="molecule type" value="Genomic_DNA"/>
</dbReference>
<sequence length="98" mass="11073">MANLSRLPKVLQSEYEWQYEGACVGLESSRFFSPDAERGNARADREGKAKAICATCPVIEQCRSHALRAQEPYGVWGGLSERERFEIIKREQRPSVVA</sequence>
<evidence type="ECO:0000256" key="11">
    <source>
        <dbReference type="ARBA" id="ARBA00023163"/>
    </source>
</evidence>
<evidence type="ECO:0000256" key="3">
    <source>
        <dbReference type="ARBA" id="ARBA00022485"/>
    </source>
</evidence>
<evidence type="ECO:0000256" key="12">
    <source>
        <dbReference type="HAMAP-Rule" id="MF_01479"/>
    </source>
</evidence>
<dbReference type="PROSITE" id="PS51674">
    <property type="entry name" value="4FE4S_WBL"/>
    <property type="match status" value="1"/>
</dbReference>
<evidence type="ECO:0000256" key="1">
    <source>
        <dbReference type="ARBA" id="ARBA00004496"/>
    </source>
</evidence>
<comment type="subcellular location">
    <subcellularLocation>
        <location evidence="1 12">Cytoplasm</location>
    </subcellularLocation>
</comment>